<proteinExistence type="predicted"/>
<dbReference type="EMBL" id="MU003542">
    <property type="protein sequence ID" value="KAF2463992.1"/>
    <property type="molecule type" value="Genomic_DNA"/>
</dbReference>
<sequence>WKFSVFACAISTLLVFAVNLAATIWAISRHGFGGAEGRQTLYEGNCVTAGKLNTGIHFVINTLSTILLGSSNYCMQCLSAPTRKEVDIAHSKRKWLDIGVLSTRNLRGIATKRVVFWWLLGISSLPLHLFILFDWEQQVLCHTSDKGFCGLSSDGCIFRLRELKANGELEQLDNLACINAYSRQFQTRGSVLVVTQNTSIPAVLRSKFGSPETDAQWVCSEIASMSCDISPGIGSLRANSSSWKPFGVEQSIAYCLSERVPEQCKVQSSLYLAIVVIVLNLIKAFVMFSLAVGVKEMPLMTIGDAIASFLCRPDPSSESMCLISKKDIKRGKNSWLKGPMPFKSRRRRLFAAASKTRLSLCMFINNVHIYRYLVILGIVGWLLSLAIQEVIGLGGDLQTIRQLGLGKVQTMTILGLLGVPNKGAAGLIVNAIIANSPQPILSFMYFSYNGLFTSFSGVMEWGSYSRRRKALRVSDTPYGEQRCTYFLQLPYRIALPLMAFSGLLHWLLSQSIFLVNVQTYTYSSVSKSWRDPSGSNDVLSCGYSPLGIILVLGAEIVMILALIVTGSLRFKTDTPVVGSCSIAIAAACHVPAEEDDPDTYISKVQWGVTGNDANGVGHCSFSRWPVTPPEDGMLYQ</sequence>
<gene>
    <name evidence="1" type="ORF">BDR25DRAFT_195847</name>
</gene>
<reference evidence="1" key="1">
    <citation type="journal article" date="2020" name="Stud. Mycol.">
        <title>101 Dothideomycetes genomes: a test case for predicting lifestyles and emergence of pathogens.</title>
        <authorList>
            <person name="Haridas S."/>
            <person name="Albert R."/>
            <person name="Binder M."/>
            <person name="Bloem J."/>
            <person name="Labutti K."/>
            <person name="Salamov A."/>
            <person name="Andreopoulos B."/>
            <person name="Baker S."/>
            <person name="Barry K."/>
            <person name="Bills G."/>
            <person name="Bluhm B."/>
            <person name="Cannon C."/>
            <person name="Castanera R."/>
            <person name="Culley D."/>
            <person name="Daum C."/>
            <person name="Ezra D."/>
            <person name="Gonzalez J."/>
            <person name="Henrissat B."/>
            <person name="Kuo A."/>
            <person name="Liang C."/>
            <person name="Lipzen A."/>
            <person name="Lutzoni F."/>
            <person name="Magnuson J."/>
            <person name="Mondo S."/>
            <person name="Nolan M."/>
            <person name="Ohm R."/>
            <person name="Pangilinan J."/>
            <person name="Park H.-J."/>
            <person name="Ramirez L."/>
            <person name="Alfaro M."/>
            <person name="Sun H."/>
            <person name="Tritt A."/>
            <person name="Yoshinaga Y."/>
            <person name="Zwiers L.-H."/>
            <person name="Turgeon B."/>
            <person name="Goodwin S."/>
            <person name="Spatafora J."/>
            <person name="Crous P."/>
            <person name="Grigoriev I."/>
        </authorList>
    </citation>
    <scope>NUCLEOTIDE SEQUENCE</scope>
    <source>
        <strain evidence="1">ATCC 200398</strain>
    </source>
</reference>
<protein>
    <submittedName>
        <fullName evidence="1">Uncharacterized protein</fullName>
    </submittedName>
</protein>
<accession>A0ACB6QC89</accession>
<organism evidence="1 2">
    <name type="scientific">Lindgomyces ingoldianus</name>
    <dbReference type="NCBI Taxonomy" id="673940"/>
    <lineage>
        <taxon>Eukaryota</taxon>
        <taxon>Fungi</taxon>
        <taxon>Dikarya</taxon>
        <taxon>Ascomycota</taxon>
        <taxon>Pezizomycotina</taxon>
        <taxon>Dothideomycetes</taxon>
        <taxon>Pleosporomycetidae</taxon>
        <taxon>Pleosporales</taxon>
        <taxon>Lindgomycetaceae</taxon>
        <taxon>Lindgomyces</taxon>
    </lineage>
</organism>
<evidence type="ECO:0000313" key="2">
    <source>
        <dbReference type="Proteomes" id="UP000799755"/>
    </source>
</evidence>
<keyword evidence="2" id="KW-1185">Reference proteome</keyword>
<feature type="non-terminal residue" evidence="1">
    <location>
        <position position="1"/>
    </location>
</feature>
<evidence type="ECO:0000313" key="1">
    <source>
        <dbReference type="EMBL" id="KAF2463992.1"/>
    </source>
</evidence>
<feature type="non-terminal residue" evidence="1">
    <location>
        <position position="636"/>
    </location>
</feature>
<comment type="caution">
    <text evidence="1">The sequence shown here is derived from an EMBL/GenBank/DDBJ whole genome shotgun (WGS) entry which is preliminary data.</text>
</comment>
<name>A0ACB6QC89_9PLEO</name>
<dbReference type="Proteomes" id="UP000799755">
    <property type="component" value="Unassembled WGS sequence"/>
</dbReference>